<dbReference type="Proteomes" id="UP000297948">
    <property type="component" value="Unassembled WGS sequence"/>
</dbReference>
<dbReference type="EMBL" id="SRID01000028">
    <property type="protein sequence ID" value="TGB16493.1"/>
    <property type="molecule type" value="Genomic_DNA"/>
</dbReference>
<proteinExistence type="predicted"/>
<sequence length="93" mass="10109">MGKGPAEPGDRPRWLIAPIPERGLHRTKDGDFSLSFQISCGGEHMALAPLTLTPEEAEQLHAALCYALDGLPVPDFAPECRNSIQRRPGGRGY</sequence>
<comment type="caution">
    <text evidence="1">The sequence shown here is derived from an EMBL/GenBank/DDBJ whole genome shotgun (WGS) entry which is preliminary data.</text>
</comment>
<evidence type="ECO:0000313" key="1">
    <source>
        <dbReference type="EMBL" id="TGB16493.1"/>
    </source>
</evidence>
<reference evidence="1 2" key="1">
    <citation type="submission" date="2019-03" db="EMBL/GenBank/DDBJ databases">
        <authorList>
            <person name="Gonzalez-Pimentel J.L."/>
        </authorList>
    </citation>
    <scope>NUCLEOTIDE SEQUENCE [LARGE SCALE GENOMIC DNA]</scope>
    <source>
        <strain evidence="1 2">JCM 31289</strain>
    </source>
</reference>
<dbReference type="AlphaFoldDB" id="A0A4Z0HHR4"/>
<dbReference type="OrthoDB" id="4226808at2"/>
<evidence type="ECO:0000313" key="2">
    <source>
        <dbReference type="Proteomes" id="UP000297948"/>
    </source>
</evidence>
<keyword evidence="2" id="KW-1185">Reference proteome</keyword>
<name>A0A4Z0HHR4_9ACTN</name>
<accession>A0A4Z0HHR4</accession>
<organism evidence="1 2">
    <name type="scientific">Streptomyces palmae</name>
    <dbReference type="NCBI Taxonomy" id="1701085"/>
    <lineage>
        <taxon>Bacteria</taxon>
        <taxon>Bacillati</taxon>
        <taxon>Actinomycetota</taxon>
        <taxon>Actinomycetes</taxon>
        <taxon>Kitasatosporales</taxon>
        <taxon>Streptomycetaceae</taxon>
        <taxon>Streptomyces</taxon>
    </lineage>
</organism>
<gene>
    <name evidence="1" type="ORF">E4099_05385</name>
</gene>
<protein>
    <submittedName>
        <fullName evidence="1">Uncharacterized protein</fullName>
    </submittedName>
</protein>